<keyword evidence="2" id="KW-1185">Reference proteome</keyword>
<dbReference type="RefSeq" id="WP_138727620.1">
    <property type="nucleotide sequence ID" value="NZ_SRMP02000001.1"/>
</dbReference>
<accession>A0ABW9JEA8</accession>
<organism evidence="1 2">
    <name type="scientific">Pedobacter helvus</name>
    <dbReference type="NCBI Taxonomy" id="2563444"/>
    <lineage>
        <taxon>Bacteria</taxon>
        <taxon>Pseudomonadati</taxon>
        <taxon>Bacteroidota</taxon>
        <taxon>Sphingobacteriia</taxon>
        <taxon>Sphingobacteriales</taxon>
        <taxon>Sphingobacteriaceae</taxon>
        <taxon>Pedobacter</taxon>
    </lineage>
</organism>
<evidence type="ECO:0000313" key="2">
    <source>
        <dbReference type="Proteomes" id="UP001517367"/>
    </source>
</evidence>
<dbReference type="Proteomes" id="UP001517367">
    <property type="component" value="Unassembled WGS sequence"/>
</dbReference>
<dbReference type="EMBL" id="SRMP02000001">
    <property type="protein sequence ID" value="MFN0290023.1"/>
    <property type="molecule type" value="Genomic_DNA"/>
</dbReference>
<name>A0ABW9JEA8_9SPHI</name>
<evidence type="ECO:0000313" key="1">
    <source>
        <dbReference type="EMBL" id="MFN0290023.1"/>
    </source>
</evidence>
<proteinExistence type="predicted"/>
<gene>
    <name evidence="1" type="ORF">E5L68_001390</name>
</gene>
<comment type="caution">
    <text evidence="1">The sequence shown here is derived from an EMBL/GenBank/DDBJ whole genome shotgun (WGS) entry which is preliminary data.</text>
</comment>
<reference evidence="1 2" key="1">
    <citation type="submission" date="2024-12" db="EMBL/GenBank/DDBJ databases">
        <authorList>
            <person name="Hu S."/>
        </authorList>
    </citation>
    <scope>NUCLEOTIDE SEQUENCE [LARGE SCALE GENOMIC DNA]</scope>
    <source>
        <strain evidence="1 2">P-25</strain>
    </source>
</reference>
<protein>
    <submittedName>
        <fullName evidence="1">DUF2971 domain-containing protein</fullName>
    </submittedName>
</protein>
<sequence>MVYDIERKLINFDEVDFPETLYKYRYFSKENNISIITKREVYFSKPSGFEDPFDCKVPTRWDLLTDEDILNYYYEDSLRELNSTATIEERMEFAIHNANNNALRDKEFINAKQAEDFAKYDERIGVLSLTPYNNLYELWEKYAENHTGFCVGFEPNFMLKGIGTGGGIVNYHNELPVILPLYKMPFEIQMQYQIFGKLMEWEFEKEYRTILSKDGILTENERKKILPVQAYKEIIIGAKMTEENVKKFINAIPPELKNVPLKREVLNGNKVYIEDFIIQEYK</sequence>